<name>A0AAV4MKW0_9ARAC</name>
<evidence type="ECO:0000313" key="1">
    <source>
        <dbReference type="EMBL" id="GIX72498.1"/>
    </source>
</evidence>
<evidence type="ECO:0008006" key="3">
    <source>
        <dbReference type="Google" id="ProtNLM"/>
    </source>
</evidence>
<evidence type="ECO:0000313" key="2">
    <source>
        <dbReference type="Proteomes" id="UP001054837"/>
    </source>
</evidence>
<comment type="caution">
    <text evidence="1">The sequence shown here is derived from an EMBL/GenBank/DDBJ whole genome shotgun (WGS) entry which is preliminary data.</text>
</comment>
<accession>A0AAV4MKW0</accession>
<proteinExistence type="predicted"/>
<dbReference type="AlphaFoldDB" id="A0AAV4MKW0"/>
<reference evidence="1 2" key="1">
    <citation type="submission" date="2021-06" db="EMBL/GenBank/DDBJ databases">
        <title>Caerostris darwini draft genome.</title>
        <authorList>
            <person name="Kono N."/>
            <person name="Arakawa K."/>
        </authorList>
    </citation>
    <scope>NUCLEOTIDE SEQUENCE [LARGE SCALE GENOMIC DNA]</scope>
</reference>
<dbReference type="EMBL" id="BPLQ01000535">
    <property type="protein sequence ID" value="GIX72498.1"/>
    <property type="molecule type" value="Genomic_DNA"/>
</dbReference>
<protein>
    <recommendedName>
        <fullName evidence="3">Secreted protein</fullName>
    </recommendedName>
</protein>
<organism evidence="1 2">
    <name type="scientific">Caerostris darwini</name>
    <dbReference type="NCBI Taxonomy" id="1538125"/>
    <lineage>
        <taxon>Eukaryota</taxon>
        <taxon>Metazoa</taxon>
        <taxon>Ecdysozoa</taxon>
        <taxon>Arthropoda</taxon>
        <taxon>Chelicerata</taxon>
        <taxon>Arachnida</taxon>
        <taxon>Araneae</taxon>
        <taxon>Araneomorphae</taxon>
        <taxon>Entelegynae</taxon>
        <taxon>Araneoidea</taxon>
        <taxon>Araneidae</taxon>
        <taxon>Caerostris</taxon>
    </lineage>
</organism>
<gene>
    <name evidence="1" type="ORF">CDAR_230271</name>
</gene>
<dbReference type="Proteomes" id="UP001054837">
    <property type="component" value="Unassembled WGS sequence"/>
</dbReference>
<sequence>MFVQSGRNLPDLLSKVIMISFLSSVVNISSVQCAESLTVHLTAAFFLTKTSLNPGIPHRVVILGCLKTGWKVKGNEKSDLRKRRTEGREKKSNNHVFPGIQRWPGYQQQQQKQFSLVPFQRSENETRAATLRRTHSWRSFYYSLGPVIERNKGI</sequence>
<keyword evidence="2" id="KW-1185">Reference proteome</keyword>